<dbReference type="GO" id="GO:0055085">
    <property type="term" value="P:transmembrane transport"/>
    <property type="evidence" value="ECO:0007669"/>
    <property type="project" value="InterPro"/>
</dbReference>
<keyword evidence="4" id="KW-0997">Cell inner membrane</keyword>
<name>A0A090T4W5_9VIBR</name>
<dbReference type="AlphaFoldDB" id="A0A090T4W5"/>
<reference evidence="11 12" key="1">
    <citation type="submission" date="2014-09" db="EMBL/GenBank/DDBJ databases">
        <title>Vibrio maritimus JCM 19240. (C210) whole genome shotgun sequence.</title>
        <authorList>
            <person name="Sawabe T."/>
            <person name="Meirelles P."/>
            <person name="Nakanishi M."/>
            <person name="Sayaka M."/>
            <person name="Hattori M."/>
            <person name="Ohkuma M."/>
        </authorList>
    </citation>
    <scope>NUCLEOTIDE SEQUENCE [LARGE SCALE GENOMIC DNA]</scope>
    <source>
        <strain evidence="11 12">JCM 19240</strain>
    </source>
</reference>
<organism evidence="11 12">
    <name type="scientific">Vibrio maritimus</name>
    <dbReference type="NCBI Taxonomy" id="990268"/>
    <lineage>
        <taxon>Bacteria</taxon>
        <taxon>Pseudomonadati</taxon>
        <taxon>Pseudomonadota</taxon>
        <taxon>Gammaproteobacteria</taxon>
        <taxon>Vibrionales</taxon>
        <taxon>Vibrionaceae</taxon>
        <taxon>Vibrio</taxon>
    </lineage>
</organism>
<dbReference type="CDD" id="cd06261">
    <property type="entry name" value="TM_PBP2"/>
    <property type="match status" value="1"/>
</dbReference>
<evidence type="ECO:0000256" key="8">
    <source>
        <dbReference type="ARBA" id="ARBA00024202"/>
    </source>
</evidence>
<dbReference type="SUPFAM" id="SSF161098">
    <property type="entry name" value="MetI-like"/>
    <property type="match status" value="1"/>
</dbReference>
<evidence type="ECO:0000256" key="4">
    <source>
        <dbReference type="ARBA" id="ARBA00022519"/>
    </source>
</evidence>
<dbReference type="Pfam" id="PF00528">
    <property type="entry name" value="BPD_transp_1"/>
    <property type="match status" value="1"/>
</dbReference>
<dbReference type="InterPro" id="IPR050366">
    <property type="entry name" value="BP-dependent_transpt_permease"/>
</dbReference>
<protein>
    <submittedName>
        <fullName evidence="11">Peptide transport system permease protein SapC</fullName>
    </submittedName>
</protein>
<keyword evidence="3" id="KW-1003">Cell membrane</keyword>
<keyword evidence="2" id="KW-0813">Transport</keyword>
<evidence type="ECO:0000259" key="10">
    <source>
        <dbReference type="Pfam" id="PF00528"/>
    </source>
</evidence>
<dbReference type="PANTHER" id="PTHR43386">
    <property type="entry name" value="OLIGOPEPTIDE TRANSPORT SYSTEM PERMEASE PROTEIN APPC"/>
    <property type="match status" value="1"/>
</dbReference>
<sequence>MAVHTEVEKDYIMAARLDGANEFYLLWNSIFPNLLTVIAAEVTFALSIAILDITALGFLGLVLKRQAVNGAQYSVMRPSYFTWRHGPLFFQDLRFCVLLLW</sequence>
<evidence type="ECO:0000256" key="9">
    <source>
        <dbReference type="SAM" id="Phobius"/>
    </source>
</evidence>
<dbReference type="PANTHER" id="PTHR43386:SF5">
    <property type="entry name" value="PUTRESCINE EXPORT SYSTEM PERMEASE PROTEIN SAPC"/>
    <property type="match status" value="1"/>
</dbReference>
<evidence type="ECO:0000313" key="11">
    <source>
        <dbReference type="EMBL" id="GAL34966.1"/>
    </source>
</evidence>
<dbReference type="InterPro" id="IPR035906">
    <property type="entry name" value="MetI-like_sf"/>
</dbReference>
<evidence type="ECO:0000256" key="6">
    <source>
        <dbReference type="ARBA" id="ARBA00022989"/>
    </source>
</evidence>
<evidence type="ECO:0000313" key="12">
    <source>
        <dbReference type="Proteomes" id="UP000029224"/>
    </source>
</evidence>
<reference evidence="11 12" key="2">
    <citation type="submission" date="2014-09" db="EMBL/GenBank/DDBJ databases">
        <authorList>
            <consortium name="NBRP consortium"/>
            <person name="Sawabe T."/>
            <person name="Meirelles P."/>
            <person name="Nakanishi M."/>
            <person name="Sayaka M."/>
            <person name="Hattori M."/>
            <person name="Ohkuma M."/>
        </authorList>
    </citation>
    <scope>NUCLEOTIDE SEQUENCE [LARGE SCALE GENOMIC DNA]</scope>
    <source>
        <strain evidence="11 12">JCM 19240</strain>
    </source>
</reference>
<proteinExistence type="inferred from homology"/>
<comment type="caution">
    <text evidence="11">The sequence shown here is derived from an EMBL/GenBank/DDBJ whole genome shotgun (WGS) entry which is preliminary data.</text>
</comment>
<comment type="subcellular location">
    <subcellularLocation>
        <location evidence="1">Cell inner membrane</location>
        <topology evidence="1">Multi-pass membrane protein</topology>
    </subcellularLocation>
</comment>
<evidence type="ECO:0000256" key="2">
    <source>
        <dbReference type="ARBA" id="ARBA00022448"/>
    </source>
</evidence>
<comment type="similarity">
    <text evidence="8">Belongs to the binding-protein-dependent transport system permease family. OppBC subfamily.</text>
</comment>
<dbReference type="GO" id="GO:0005886">
    <property type="term" value="C:plasma membrane"/>
    <property type="evidence" value="ECO:0007669"/>
    <property type="project" value="UniProtKB-SubCell"/>
</dbReference>
<keyword evidence="7 9" id="KW-0472">Membrane</keyword>
<dbReference type="EMBL" id="BBMT01000006">
    <property type="protein sequence ID" value="GAL34966.1"/>
    <property type="molecule type" value="Genomic_DNA"/>
</dbReference>
<keyword evidence="12" id="KW-1185">Reference proteome</keyword>
<evidence type="ECO:0000256" key="7">
    <source>
        <dbReference type="ARBA" id="ARBA00023136"/>
    </source>
</evidence>
<dbReference type="Gene3D" id="1.10.3720.10">
    <property type="entry name" value="MetI-like"/>
    <property type="match status" value="1"/>
</dbReference>
<keyword evidence="5 9" id="KW-0812">Transmembrane</keyword>
<keyword evidence="6 9" id="KW-1133">Transmembrane helix</keyword>
<feature type="transmembrane region" description="Helical" evidence="9">
    <location>
        <begin position="34"/>
        <end position="63"/>
    </location>
</feature>
<dbReference type="Proteomes" id="UP000029224">
    <property type="component" value="Unassembled WGS sequence"/>
</dbReference>
<dbReference type="InterPro" id="IPR000515">
    <property type="entry name" value="MetI-like"/>
</dbReference>
<evidence type="ECO:0000256" key="3">
    <source>
        <dbReference type="ARBA" id="ARBA00022475"/>
    </source>
</evidence>
<feature type="domain" description="ABC transmembrane type-1" evidence="10">
    <location>
        <begin position="6"/>
        <end position="76"/>
    </location>
</feature>
<evidence type="ECO:0000256" key="5">
    <source>
        <dbReference type="ARBA" id="ARBA00022692"/>
    </source>
</evidence>
<evidence type="ECO:0000256" key="1">
    <source>
        <dbReference type="ARBA" id="ARBA00004429"/>
    </source>
</evidence>
<gene>
    <name evidence="11" type="ORF">JCM19240_3336</name>
</gene>
<accession>A0A090T4W5</accession>